<feature type="domain" description="Peptidase S1" evidence="12">
    <location>
        <begin position="411"/>
        <end position="644"/>
    </location>
</feature>
<evidence type="ECO:0000256" key="10">
    <source>
        <dbReference type="RuleBase" id="RU363034"/>
    </source>
</evidence>
<dbReference type="InterPro" id="IPR009003">
    <property type="entry name" value="Peptidase_S1_PA"/>
</dbReference>
<dbReference type="GO" id="GO:0005615">
    <property type="term" value="C:extracellular space"/>
    <property type="evidence" value="ECO:0007669"/>
    <property type="project" value="TreeGrafter"/>
</dbReference>
<dbReference type="Proteomes" id="UP000594454">
    <property type="component" value="Chromosome 2"/>
</dbReference>
<dbReference type="EMBL" id="LR899010">
    <property type="protein sequence ID" value="CAD7082983.1"/>
    <property type="molecule type" value="Genomic_DNA"/>
</dbReference>
<keyword evidence="6 10" id="KW-0720">Serine protease</keyword>
<evidence type="ECO:0000256" key="8">
    <source>
        <dbReference type="ARBA" id="ARBA00052079"/>
    </source>
</evidence>
<dbReference type="Pfam" id="PF00089">
    <property type="entry name" value="Trypsin"/>
    <property type="match status" value="1"/>
</dbReference>
<dbReference type="InterPro" id="IPR043504">
    <property type="entry name" value="Peptidase_S1_PA_chymotrypsin"/>
</dbReference>
<dbReference type="PANTHER" id="PTHR24264">
    <property type="entry name" value="TRYPSIN-RELATED"/>
    <property type="match status" value="1"/>
</dbReference>
<evidence type="ECO:0000256" key="6">
    <source>
        <dbReference type="ARBA" id="ARBA00022825"/>
    </source>
</evidence>
<protein>
    <recommendedName>
        <fullName evidence="9">limulus clotting factor C</fullName>
        <ecNumber evidence="9">3.4.21.84</ecNumber>
    </recommendedName>
</protein>
<organism evidence="13 14">
    <name type="scientific">Hermetia illucens</name>
    <name type="common">Black soldier fly</name>
    <dbReference type="NCBI Taxonomy" id="343691"/>
    <lineage>
        <taxon>Eukaryota</taxon>
        <taxon>Metazoa</taxon>
        <taxon>Ecdysozoa</taxon>
        <taxon>Arthropoda</taxon>
        <taxon>Hexapoda</taxon>
        <taxon>Insecta</taxon>
        <taxon>Pterygota</taxon>
        <taxon>Neoptera</taxon>
        <taxon>Endopterygota</taxon>
        <taxon>Diptera</taxon>
        <taxon>Brachycera</taxon>
        <taxon>Stratiomyomorpha</taxon>
        <taxon>Stratiomyidae</taxon>
        <taxon>Hermetiinae</taxon>
        <taxon>Hermetia</taxon>
    </lineage>
</organism>
<dbReference type="SMART" id="SM00020">
    <property type="entry name" value="Tryp_SPc"/>
    <property type="match status" value="1"/>
</dbReference>
<dbReference type="SUPFAM" id="SSF50494">
    <property type="entry name" value="Trypsin-like serine proteases"/>
    <property type="match status" value="1"/>
</dbReference>
<evidence type="ECO:0000256" key="1">
    <source>
        <dbReference type="ARBA" id="ARBA00022659"/>
    </source>
</evidence>
<keyword evidence="3 11" id="KW-0732">Signal</keyword>
<evidence type="ECO:0000313" key="14">
    <source>
        <dbReference type="Proteomes" id="UP000594454"/>
    </source>
</evidence>
<feature type="signal peptide" evidence="11">
    <location>
        <begin position="1"/>
        <end position="18"/>
    </location>
</feature>
<sequence length="659" mass="76164">MKLLEILVIVLIFVAVNTSRVQDAKSQIRDEVRHAIGRPPRPPSRKEIAEIRHDIGHHHNLDQPRKWSHRRRLGTYFTPWTKWSACDPLCRQSRERYCRNRRKCGETKHSEERKCSRCHPDHSLFETSTFNSHYTTSPPHRIPVYEEVPKVEQEPDYIVKKYKKKRKPIVIEVEDYEDLEKEEEEDESDLYLKKFNRRQVKSIRSKEWNGDFQVYDPEVANAFDAIISTGRKALPQDSSFEYEEESDVKDINGPGEFNFEYDDDYDEGRNSSRVLPREKAVFELPPRHRRVYSRWSKWTKCSAKCTTRRYKKCRIREYCGKEVLREIAYCYTEGSFCQAWVESQVHKTPPFDLKPVATSRKDVVNSNAIASDYILSGKGYRGPEYSPLKLKCGISLVRSSRRNSINNMLKIIGGKTARRGQWPWQVVIFNRFKEAFCGGTLIAPNWVLTAAHCVRKVLYVRIGEHNLDVKDDSEIEMRVVKSIKHPSYDKKTVDSDVALLRLPKSVSPSQWIGYACMPKPYQPLPKNIQCTVIGWGKRRNRDQAGTSVLNQAEVPIISMENCKAVYHDYTITKNMFCAGHKRGRIDTCAGDSGGPLLCRDSTQPNHPWTIFGITSFGDGCAKKNKFGIYAKVPNYVDWVWSVVNCNGNCKTGTANRKLG</sequence>
<dbReference type="FunFam" id="2.40.10.10:FF:000120">
    <property type="entry name" value="Putative serine protease"/>
    <property type="match status" value="1"/>
</dbReference>
<evidence type="ECO:0000313" key="13">
    <source>
        <dbReference type="EMBL" id="CAD7082983.1"/>
    </source>
</evidence>
<evidence type="ECO:0000256" key="5">
    <source>
        <dbReference type="ARBA" id="ARBA00022820"/>
    </source>
</evidence>
<dbReference type="Gene3D" id="2.40.10.10">
    <property type="entry name" value="Trypsin-like serine proteases"/>
    <property type="match status" value="1"/>
</dbReference>
<dbReference type="GO" id="GO:0006508">
    <property type="term" value="P:proteolysis"/>
    <property type="evidence" value="ECO:0007669"/>
    <property type="project" value="UniProtKB-KW"/>
</dbReference>
<dbReference type="InParanoid" id="A0A7R8YRR2"/>
<dbReference type="EC" id="3.4.21.84" evidence="9"/>
<dbReference type="PROSITE" id="PS00135">
    <property type="entry name" value="TRYPSIN_SER"/>
    <property type="match status" value="1"/>
</dbReference>
<evidence type="ECO:0000256" key="4">
    <source>
        <dbReference type="ARBA" id="ARBA00022801"/>
    </source>
</evidence>
<dbReference type="InterPro" id="IPR001314">
    <property type="entry name" value="Peptidase_S1A"/>
</dbReference>
<evidence type="ECO:0000256" key="2">
    <source>
        <dbReference type="ARBA" id="ARBA00022670"/>
    </source>
</evidence>
<dbReference type="PANTHER" id="PTHR24264:SF54">
    <property type="entry name" value="PEPTIDASE S1 DOMAIN-CONTAINING PROTEIN"/>
    <property type="match status" value="1"/>
</dbReference>
<dbReference type="OrthoDB" id="10004439at2759"/>
<gene>
    <name evidence="13" type="ORF">HERILL_LOCUS5979</name>
</gene>
<feature type="chain" id="PRO_5031229898" description="limulus clotting factor C" evidence="11">
    <location>
        <begin position="19"/>
        <end position="659"/>
    </location>
</feature>
<keyword evidence="5" id="KW-0353">Hemolymph clotting</keyword>
<keyword evidence="2 10" id="KW-0645">Protease</keyword>
<dbReference type="GO" id="GO:0004252">
    <property type="term" value="F:serine-type endopeptidase activity"/>
    <property type="evidence" value="ECO:0007669"/>
    <property type="project" value="InterPro"/>
</dbReference>
<keyword evidence="7" id="KW-1015">Disulfide bond</keyword>
<dbReference type="CDD" id="cd00190">
    <property type="entry name" value="Tryp_SPc"/>
    <property type="match status" value="1"/>
</dbReference>
<dbReference type="InterPro" id="IPR050127">
    <property type="entry name" value="Serine_Proteases_S1"/>
</dbReference>
<reference evidence="13 14" key="1">
    <citation type="submission" date="2020-11" db="EMBL/GenBank/DDBJ databases">
        <authorList>
            <person name="Wallbank WR R."/>
            <person name="Pardo Diaz C."/>
            <person name="Kozak K."/>
            <person name="Martin S."/>
            <person name="Jiggins C."/>
            <person name="Moest M."/>
            <person name="Warren A I."/>
            <person name="Generalovic N T."/>
            <person name="Byers J.R.P. K."/>
            <person name="Montejo-Kovacevich G."/>
            <person name="Yen C E."/>
        </authorList>
    </citation>
    <scope>NUCLEOTIDE SEQUENCE [LARGE SCALE GENOMIC DNA]</scope>
</reference>
<keyword evidence="4 10" id="KW-0378">Hydrolase</keyword>
<evidence type="ECO:0000256" key="11">
    <source>
        <dbReference type="SAM" id="SignalP"/>
    </source>
</evidence>
<dbReference type="InterPro" id="IPR018114">
    <property type="entry name" value="TRYPSIN_HIS"/>
</dbReference>
<accession>A0A7R8YRR2</accession>
<keyword evidence="14" id="KW-1185">Reference proteome</keyword>
<dbReference type="InterPro" id="IPR001254">
    <property type="entry name" value="Trypsin_dom"/>
</dbReference>
<evidence type="ECO:0000256" key="3">
    <source>
        <dbReference type="ARBA" id="ARBA00022729"/>
    </source>
</evidence>
<dbReference type="InterPro" id="IPR033116">
    <property type="entry name" value="TRYPSIN_SER"/>
</dbReference>
<dbReference type="FunCoup" id="A0A7R8YRR2">
    <property type="interactions" value="21"/>
</dbReference>
<proteinExistence type="predicted"/>
<name>A0A7R8YRR2_HERIL</name>
<dbReference type="PROSITE" id="PS50240">
    <property type="entry name" value="TRYPSIN_DOM"/>
    <property type="match status" value="1"/>
</dbReference>
<keyword evidence="1" id="KW-0768">Sushi</keyword>
<dbReference type="PROSITE" id="PS00134">
    <property type="entry name" value="TRYPSIN_HIS"/>
    <property type="match status" value="1"/>
</dbReference>
<evidence type="ECO:0000259" key="12">
    <source>
        <dbReference type="PROSITE" id="PS50240"/>
    </source>
</evidence>
<evidence type="ECO:0000256" key="9">
    <source>
        <dbReference type="ARBA" id="ARBA00066707"/>
    </source>
</evidence>
<dbReference type="PRINTS" id="PR00722">
    <property type="entry name" value="CHYMOTRYPSIN"/>
</dbReference>
<dbReference type="AlphaFoldDB" id="A0A7R8YRR2"/>
<evidence type="ECO:0000256" key="7">
    <source>
        <dbReference type="ARBA" id="ARBA00023157"/>
    </source>
</evidence>
<comment type="catalytic activity">
    <reaction evidence="8">
        <text>Selective cleavage of 103-Arg-|-Ser-104 and 124-Ile-|-Ile-125 bonds in Limulus clotting factor B to form activated factor B. Cleavage of -Pro-Arg-|-Xaa- bonds in synthetic substrates.</text>
        <dbReference type="EC" id="3.4.21.84"/>
    </reaction>
</comment>
<dbReference type="GO" id="GO:0042381">
    <property type="term" value="P:hemolymph coagulation"/>
    <property type="evidence" value="ECO:0007669"/>
    <property type="project" value="UniProtKB-KW"/>
</dbReference>